<evidence type="ECO:0000313" key="3">
    <source>
        <dbReference type="EMBL" id="ATS93165.1"/>
    </source>
</evidence>
<sequence>MRITTPDGRVLGHVTITADDMATVADTLEARTRRLIDDTRRAAITTAGGWTPGPGRPTTETPDRDRPRRRRPWWVYVVGVLVVLGVFGAIVDDDDDTPPSTPAAVQTIAPQPINAPRGMPGPDGSIVVGSVAVDNVYREGSPLRERFAAIMVDHNVTGTTGRELDSNISAGVSYCHALARGELSATREADAVSGTAADGVEIGTQRRAIVVGALSALCPAL</sequence>
<feature type="transmembrane region" description="Helical" evidence="2">
    <location>
        <begin position="73"/>
        <end position="91"/>
    </location>
</feature>
<evidence type="ECO:0008006" key="5">
    <source>
        <dbReference type="Google" id="ProtNLM"/>
    </source>
</evidence>
<keyword evidence="4" id="KW-1185">Reference proteome</keyword>
<name>A0A2D2W4P8_9CAUD</name>
<reference evidence="3 4" key="1">
    <citation type="submission" date="2017-09" db="EMBL/GenBank/DDBJ databases">
        <authorList>
            <person name="Choi Z."/>
            <person name="Grubb S."/>
            <person name="Kuchan S."/>
            <person name="Pennathur K."/>
            <person name="Roskowski K."/>
            <person name="Garlena R.A."/>
            <person name="Russell D.A."/>
            <person name="Pope W.H."/>
            <person name="Jacobs-Sera D."/>
            <person name="Hatfull G.F."/>
        </authorList>
    </citation>
    <scope>NUCLEOTIDE SEQUENCE [LARGE SCALE GENOMIC DNA]</scope>
</reference>
<accession>A0A2D2W4P8</accession>
<evidence type="ECO:0000313" key="4">
    <source>
        <dbReference type="Proteomes" id="UP000240586"/>
    </source>
</evidence>
<dbReference type="EMBL" id="MF919542">
    <property type="protein sequence ID" value="ATS93165.1"/>
    <property type="molecule type" value="Genomic_DNA"/>
</dbReference>
<dbReference type="Proteomes" id="UP000240586">
    <property type="component" value="Segment"/>
</dbReference>
<evidence type="ECO:0000256" key="2">
    <source>
        <dbReference type="SAM" id="Phobius"/>
    </source>
</evidence>
<organism evidence="3 4">
    <name type="scientific">Gordonia phage Patio</name>
    <dbReference type="NCBI Taxonomy" id="2041515"/>
    <lineage>
        <taxon>Viruses</taxon>
        <taxon>Duplodnaviria</taxon>
        <taxon>Heunggongvirae</taxon>
        <taxon>Uroviricota</taxon>
        <taxon>Caudoviricetes</taxon>
        <taxon>Zierdtviridae</taxon>
        <taxon>Emilbogenvirinae</taxon>
        <taxon>Skysandvirus</taxon>
        <taxon>Skysandvirus patio</taxon>
    </lineage>
</organism>
<protein>
    <recommendedName>
        <fullName evidence="5">DUF732 domain-containing protein</fullName>
    </recommendedName>
</protein>
<proteinExistence type="predicted"/>
<gene>
    <name evidence="3" type="ORF">SEA_PATIO_84</name>
</gene>
<keyword evidence="2" id="KW-1133">Transmembrane helix</keyword>
<evidence type="ECO:0000256" key="1">
    <source>
        <dbReference type="SAM" id="MobiDB-lite"/>
    </source>
</evidence>
<feature type="region of interest" description="Disordered" evidence="1">
    <location>
        <begin position="43"/>
        <end position="67"/>
    </location>
</feature>
<keyword evidence="2" id="KW-0812">Transmembrane</keyword>
<keyword evidence="2" id="KW-0472">Membrane</keyword>